<comment type="caution">
    <text evidence="1">The sequence shown here is derived from an EMBL/GenBank/DDBJ whole genome shotgun (WGS) entry which is preliminary data.</text>
</comment>
<reference evidence="1 2" key="1">
    <citation type="submission" date="2021-01" db="EMBL/GenBank/DDBJ databases">
        <title>Whole genome shotgun sequence of Plantactinospora endophytica NBRC 110450.</title>
        <authorList>
            <person name="Komaki H."/>
            <person name="Tamura T."/>
        </authorList>
    </citation>
    <scope>NUCLEOTIDE SEQUENCE [LARGE SCALE GENOMIC DNA]</scope>
    <source>
        <strain evidence="1 2">NBRC 110450</strain>
    </source>
</reference>
<dbReference type="Proteomes" id="UP000646749">
    <property type="component" value="Unassembled WGS sequence"/>
</dbReference>
<evidence type="ECO:0000313" key="1">
    <source>
        <dbReference type="EMBL" id="GIG86745.1"/>
    </source>
</evidence>
<dbReference type="EMBL" id="BONW01000005">
    <property type="protein sequence ID" value="GIG86745.1"/>
    <property type="molecule type" value="Genomic_DNA"/>
</dbReference>
<gene>
    <name evidence="1" type="ORF">Pen02_16810</name>
</gene>
<name>A0ABQ4DWB4_9ACTN</name>
<proteinExistence type="predicted"/>
<accession>A0ABQ4DWB4</accession>
<protein>
    <submittedName>
        <fullName evidence="1">Uncharacterized protein</fullName>
    </submittedName>
</protein>
<keyword evidence="2" id="KW-1185">Reference proteome</keyword>
<sequence length="160" mass="17306">MIELWNWRTEGRVAASEIRLALADALDVPVLPLGGVDLARVPSGALLVDVWHRSGDFPTSVDCYGVPAELPEVGAVAAFARRLGRACLLPDDTLDAGRHLLVAADGTIRPVHHEVRDTEDGEILSEQRLCTVLSPRCRGWSPCQRSRWVPDSVIPALAAA</sequence>
<organism evidence="1 2">
    <name type="scientific">Plantactinospora endophytica</name>
    <dbReference type="NCBI Taxonomy" id="673535"/>
    <lineage>
        <taxon>Bacteria</taxon>
        <taxon>Bacillati</taxon>
        <taxon>Actinomycetota</taxon>
        <taxon>Actinomycetes</taxon>
        <taxon>Micromonosporales</taxon>
        <taxon>Micromonosporaceae</taxon>
        <taxon>Plantactinospora</taxon>
    </lineage>
</organism>
<evidence type="ECO:0000313" key="2">
    <source>
        <dbReference type="Proteomes" id="UP000646749"/>
    </source>
</evidence>
<dbReference type="RefSeq" id="WP_203865346.1">
    <property type="nucleotide sequence ID" value="NZ_BONW01000005.1"/>
</dbReference>